<reference evidence="1 2" key="1">
    <citation type="journal article" date="2025" name="Microbiol. Resour. Announc.">
        <title>Draft genome sequences for Neonectria magnoliae and Neonectria punicea, canker pathogens of Liriodendron tulipifera and Acer saccharum in West Virginia.</title>
        <authorList>
            <person name="Petronek H.M."/>
            <person name="Kasson M.T."/>
            <person name="Metheny A.M."/>
            <person name="Stauder C.M."/>
            <person name="Lovett B."/>
            <person name="Lynch S.C."/>
            <person name="Garnas J.R."/>
            <person name="Kasson L.R."/>
            <person name="Stajich J.E."/>
        </authorList>
    </citation>
    <scope>NUCLEOTIDE SEQUENCE [LARGE SCALE GENOMIC DNA]</scope>
    <source>
        <strain evidence="1 2">NRRL 64653</strain>
    </source>
</reference>
<evidence type="ECO:0000313" key="2">
    <source>
        <dbReference type="Proteomes" id="UP001498476"/>
    </source>
</evidence>
<proteinExistence type="predicted"/>
<name>A0ABR1HB35_9HYPO</name>
<keyword evidence="2" id="KW-1185">Reference proteome</keyword>
<gene>
    <name evidence="1" type="ORF">QQX98_003997</name>
</gene>
<dbReference type="Proteomes" id="UP001498476">
    <property type="component" value="Unassembled WGS sequence"/>
</dbReference>
<sequence>MPECASRIKAVKFYLARMDHDQIKRESAYDWGRQHHELLPLVEQWDNYFVTQPSGEDNPHLALDLVEPALWRLSNLESVLLTWTECPWTIEEPKGWFDDEISVDLAGEEPLNVQRAVINVLRRHKVPLKSLTIEPLKLQMLTLLPSVLDDLVETSFGTLTQLHLGVEGNELAGENRLENFILLMPLLRELQIHAFRNSWRPLDGQFLPNTHLSHLESLDLFDALLCLDGFASFLVSHCSTLKHVALRSMRGLVDSSRPSSLTWELIFALMNERLEKLETVNIIGFFSQKDERNRVEFTWIILRGNGLNLENYVESSKVERYILEGGQCPRLNWGVR</sequence>
<comment type="caution">
    <text evidence="1">The sequence shown here is derived from an EMBL/GenBank/DDBJ whole genome shotgun (WGS) entry which is preliminary data.</text>
</comment>
<evidence type="ECO:0000313" key="1">
    <source>
        <dbReference type="EMBL" id="KAK7418377.1"/>
    </source>
</evidence>
<protein>
    <recommendedName>
        <fullName evidence="3">F-box domain-containing protein</fullName>
    </recommendedName>
</protein>
<evidence type="ECO:0008006" key="3">
    <source>
        <dbReference type="Google" id="ProtNLM"/>
    </source>
</evidence>
<accession>A0ABR1HB35</accession>
<dbReference type="EMBL" id="JAZAVJ010000048">
    <property type="protein sequence ID" value="KAK7418377.1"/>
    <property type="molecule type" value="Genomic_DNA"/>
</dbReference>
<organism evidence="1 2">
    <name type="scientific">Neonectria punicea</name>
    <dbReference type="NCBI Taxonomy" id="979145"/>
    <lineage>
        <taxon>Eukaryota</taxon>
        <taxon>Fungi</taxon>
        <taxon>Dikarya</taxon>
        <taxon>Ascomycota</taxon>
        <taxon>Pezizomycotina</taxon>
        <taxon>Sordariomycetes</taxon>
        <taxon>Hypocreomycetidae</taxon>
        <taxon>Hypocreales</taxon>
        <taxon>Nectriaceae</taxon>
        <taxon>Neonectria</taxon>
    </lineage>
</organism>
<dbReference type="SUPFAM" id="SSF52047">
    <property type="entry name" value="RNI-like"/>
    <property type="match status" value="1"/>
</dbReference>